<keyword evidence="2 3" id="KW-0645">Protease</keyword>
<evidence type="ECO:0000313" key="5">
    <source>
        <dbReference type="EMBL" id="KAK6726436.1"/>
    </source>
</evidence>
<evidence type="ECO:0000259" key="4">
    <source>
        <dbReference type="PROSITE" id="PS51864"/>
    </source>
</evidence>
<comment type="caution">
    <text evidence="5">The sequence shown here is derived from an EMBL/GenBank/DDBJ whole genome shotgun (WGS) entry which is preliminary data.</text>
</comment>
<dbReference type="EMBL" id="JAVFWL010000001">
    <property type="protein sequence ID" value="KAK6726436.1"/>
    <property type="molecule type" value="Genomic_DNA"/>
</dbReference>
<keyword evidence="1 2" id="KW-1015">Disulfide bond</keyword>
<comment type="cofactor">
    <cofactor evidence="2 3">
        <name>Zn(2+)</name>
        <dbReference type="ChEBI" id="CHEBI:29105"/>
    </cofactor>
    <text evidence="2 3">Binds 1 zinc ion per subunit.</text>
</comment>
<comment type="caution">
    <text evidence="2">Lacks conserved residue(s) required for the propagation of feature annotation.</text>
</comment>
<keyword evidence="2 3" id="KW-0479">Metal-binding</keyword>
<keyword evidence="3" id="KW-0732">Signal</keyword>
<feature type="binding site" evidence="2">
    <location>
        <position position="155"/>
    </location>
    <ligand>
        <name>Zn(2+)</name>
        <dbReference type="ChEBI" id="CHEBI:29105"/>
        <note>catalytic</note>
    </ligand>
</feature>
<dbReference type="InterPro" id="IPR006026">
    <property type="entry name" value="Peptidase_Metallo"/>
</dbReference>
<dbReference type="PANTHER" id="PTHR10127:SF880">
    <property type="entry name" value="ZINC METALLOPROTEINASE NAS-5"/>
    <property type="match status" value="1"/>
</dbReference>
<dbReference type="SUPFAM" id="SSF55486">
    <property type="entry name" value="Metalloproteases ('zincins'), catalytic domain"/>
    <property type="match status" value="1"/>
</dbReference>
<feature type="binding site" evidence="2">
    <location>
        <position position="161"/>
    </location>
    <ligand>
        <name>Zn(2+)</name>
        <dbReference type="ChEBI" id="CHEBI:29105"/>
        <note>catalytic</note>
    </ligand>
</feature>
<evidence type="ECO:0000256" key="3">
    <source>
        <dbReference type="RuleBase" id="RU361183"/>
    </source>
</evidence>
<dbReference type="PROSITE" id="PS51864">
    <property type="entry name" value="ASTACIN"/>
    <property type="match status" value="1"/>
</dbReference>
<feature type="active site" evidence="2">
    <location>
        <position position="152"/>
    </location>
</feature>
<dbReference type="EC" id="3.4.24.-" evidence="3"/>
<dbReference type="Gene3D" id="3.40.390.10">
    <property type="entry name" value="Collagenase (Catalytic Domain)"/>
    <property type="match status" value="1"/>
</dbReference>
<feature type="signal peptide" evidence="3">
    <location>
        <begin position="1"/>
        <end position="21"/>
    </location>
</feature>
<gene>
    <name evidence="5" type="primary">Necator_chrI.g759</name>
    <name evidence="5" type="ORF">RB195_004636</name>
</gene>
<dbReference type="InterPro" id="IPR024079">
    <property type="entry name" value="MetalloPept_cat_dom_sf"/>
</dbReference>
<name>A0ABR1BKZ4_NECAM</name>
<dbReference type="PANTHER" id="PTHR10127">
    <property type="entry name" value="DISCOIDIN, CUB, EGF, LAMININ , AND ZINC METALLOPROTEASE DOMAIN CONTAINING"/>
    <property type="match status" value="1"/>
</dbReference>
<feature type="binding site" evidence="2">
    <location>
        <position position="151"/>
    </location>
    <ligand>
        <name>Zn(2+)</name>
        <dbReference type="ChEBI" id="CHEBI:29105"/>
        <note>catalytic</note>
    </ligand>
</feature>
<organism evidence="5 6">
    <name type="scientific">Necator americanus</name>
    <name type="common">Human hookworm</name>
    <dbReference type="NCBI Taxonomy" id="51031"/>
    <lineage>
        <taxon>Eukaryota</taxon>
        <taxon>Metazoa</taxon>
        <taxon>Ecdysozoa</taxon>
        <taxon>Nematoda</taxon>
        <taxon>Chromadorea</taxon>
        <taxon>Rhabditida</taxon>
        <taxon>Rhabditina</taxon>
        <taxon>Rhabditomorpha</taxon>
        <taxon>Strongyloidea</taxon>
        <taxon>Ancylostomatidae</taxon>
        <taxon>Bunostominae</taxon>
        <taxon>Necator</taxon>
    </lineage>
</organism>
<evidence type="ECO:0000256" key="2">
    <source>
        <dbReference type="PROSITE-ProRule" id="PRU01211"/>
    </source>
</evidence>
<feature type="chain" id="PRO_5044987139" description="Metalloendopeptidase" evidence="3">
    <location>
        <begin position="22"/>
        <end position="330"/>
    </location>
</feature>
<evidence type="ECO:0000313" key="6">
    <source>
        <dbReference type="Proteomes" id="UP001303046"/>
    </source>
</evidence>
<protein>
    <recommendedName>
        <fullName evidence="3">Metalloendopeptidase</fullName>
        <ecNumber evidence="3">3.4.24.-</ecNumber>
    </recommendedName>
</protein>
<dbReference type="CDD" id="cd04280">
    <property type="entry name" value="ZnMc_astacin_like"/>
    <property type="match status" value="1"/>
</dbReference>
<keyword evidence="6" id="KW-1185">Reference proteome</keyword>
<keyword evidence="2 3" id="KW-0862">Zinc</keyword>
<sequence>MIPSLLLVRLIVFLIAARIASMRVKQINIFKNATDEDVLQLRNKGSKMFNALHSDSSYKWNERDSHGNFVIPFTINANYDVRQMRIIAIAMRRIEDNTCIRFKPWTNEQSYIQIENRDGCWAGIGRLGSRSEVSLHHSDKGSCLTNGIVMHELMHVIGLHHEHSRYDRDNFVKVHYENIKEDEWYNFEKVNPDKFTTHGVPYDYMSIMHYKKDTFARPGKISIETLNPSYQRAIGHATDASRLDYLKICRTYQCPSKPCREFSIIRNGTEMEVEFFVAQLGQRLKRAIRNHRSILFSDPRTTIVADLIFCEGQINNCTMTRFSGTLSLGS</sequence>
<dbReference type="Pfam" id="PF01400">
    <property type="entry name" value="Astacin"/>
    <property type="match status" value="1"/>
</dbReference>
<evidence type="ECO:0000256" key="1">
    <source>
        <dbReference type="ARBA" id="ARBA00023157"/>
    </source>
</evidence>
<dbReference type="InterPro" id="IPR001506">
    <property type="entry name" value="Peptidase_M12A"/>
</dbReference>
<proteinExistence type="predicted"/>
<keyword evidence="2 3" id="KW-0378">Hydrolase</keyword>
<reference evidence="5 6" key="1">
    <citation type="submission" date="2023-08" db="EMBL/GenBank/DDBJ databases">
        <title>A Necator americanus chromosomal reference genome.</title>
        <authorList>
            <person name="Ilik V."/>
            <person name="Petrzelkova K.J."/>
            <person name="Pardy F."/>
            <person name="Fuh T."/>
            <person name="Niatou-Singa F.S."/>
            <person name="Gouil Q."/>
            <person name="Baker L."/>
            <person name="Ritchie M.E."/>
            <person name="Jex A.R."/>
            <person name="Gazzola D."/>
            <person name="Li H."/>
            <person name="Toshio Fujiwara R."/>
            <person name="Zhan B."/>
            <person name="Aroian R.V."/>
            <person name="Pafco B."/>
            <person name="Schwarz E.M."/>
        </authorList>
    </citation>
    <scope>NUCLEOTIDE SEQUENCE [LARGE SCALE GENOMIC DNA]</scope>
    <source>
        <strain evidence="5 6">Aroian</strain>
        <tissue evidence="5">Whole animal</tissue>
    </source>
</reference>
<keyword evidence="2 3" id="KW-0482">Metalloprotease</keyword>
<feature type="domain" description="Peptidase M12A" evidence="4">
    <location>
        <begin position="50"/>
        <end position="255"/>
    </location>
</feature>
<feature type="disulfide bond" evidence="2">
    <location>
        <begin position="99"/>
        <end position="254"/>
    </location>
</feature>
<accession>A0ABR1BKZ4</accession>
<dbReference type="Proteomes" id="UP001303046">
    <property type="component" value="Unassembled WGS sequence"/>
</dbReference>
<dbReference type="SMART" id="SM00235">
    <property type="entry name" value="ZnMc"/>
    <property type="match status" value="1"/>
</dbReference>
<dbReference type="PRINTS" id="PR00480">
    <property type="entry name" value="ASTACIN"/>
</dbReference>
<dbReference type="InterPro" id="IPR034035">
    <property type="entry name" value="Astacin-like_dom"/>
</dbReference>